<evidence type="ECO:0000313" key="3">
    <source>
        <dbReference type="Proteomes" id="UP001596253"/>
    </source>
</evidence>
<protein>
    <recommendedName>
        <fullName evidence="4">ABC transporter permease</fullName>
    </recommendedName>
</protein>
<dbReference type="RefSeq" id="WP_137641408.1">
    <property type="nucleotide sequence ID" value="NZ_BJDK01000059.1"/>
</dbReference>
<organism evidence="2 3">
    <name type="scientific">Lactiplantibacillus dongliensis</name>
    <dbReference type="NCBI Taxonomy" id="2559919"/>
    <lineage>
        <taxon>Bacteria</taxon>
        <taxon>Bacillati</taxon>
        <taxon>Bacillota</taxon>
        <taxon>Bacilli</taxon>
        <taxon>Lactobacillales</taxon>
        <taxon>Lactobacillaceae</taxon>
        <taxon>Lactiplantibacillus</taxon>
    </lineage>
</organism>
<accession>A0ABW1R7H6</accession>
<feature type="transmembrane region" description="Helical" evidence="1">
    <location>
        <begin position="14"/>
        <end position="33"/>
    </location>
</feature>
<evidence type="ECO:0000256" key="1">
    <source>
        <dbReference type="SAM" id="Phobius"/>
    </source>
</evidence>
<proteinExistence type="predicted"/>
<keyword evidence="1" id="KW-0812">Transmembrane</keyword>
<feature type="transmembrane region" description="Helical" evidence="1">
    <location>
        <begin position="233"/>
        <end position="253"/>
    </location>
</feature>
<feature type="transmembrane region" description="Helical" evidence="1">
    <location>
        <begin position="64"/>
        <end position="86"/>
    </location>
</feature>
<keyword evidence="3" id="KW-1185">Reference proteome</keyword>
<gene>
    <name evidence="2" type="ORF">ACFP3T_06605</name>
</gene>
<feature type="transmembrane region" description="Helical" evidence="1">
    <location>
        <begin position="107"/>
        <end position="137"/>
    </location>
</feature>
<evidence type="ECO:0000313" key="2">
    <source>
        <dbReference type="EMBL" id="MFC6164333.1"/>
    </source>
</evidence>
<dbReference type="EMBL" id="JBHSSD010000031">
    <property type="protein sequence ID" value="MFC6164333.1"/>
    <property type="molecule type" value="Genomic_DNA"/>
</dbReference>
<evidence type="ECO:0008006" key="4">
    <source>
        <dbReference type="Google" id="ProtNLM"/>
    </source>
</evidence>
<sequence>MQVEFRRMLHDRRFVLFAAVILIVPQLDIGWVIHNQFLAGMDEPKFILHPAMGSFLAGSSIGHYGQMILVWLLPVILLGLVADRAVSDSRQNYMVAQMIRKTKARYLIDKLTFVAVVSMAVTVISLLLNFLIAFIFLHGGISFQGNEESVKFNSSQLNYQLAHPYSTLLIITSVYILIVGIYAMVCYMLSIIFSSYYWVYPIAFLVWIFQIMMRNSLAFLMQPFMEYGLAYQIPAMLTFGLIAIIIIGGGYYWKVRTDAIS</sequence>
<keyword evidence="1" id="KW-0472">Membrane</keyword>
<dbReference type="Proteomes" id="UP001596253">
    <property type="component" value="Unassembled WGS sequence"/>
</dbReference>
<feature type="transmembrane region" description="Helical" evidence="1">
    <location>
        <begin position="196"/>
        <end position="213"/>
    </location>
</feature>
<feature type="transmembrane region" description="Helical" evidence="1">
    <location>
        <begin position="165"/>
        <end position="189"/>
    </location>
</feature>
<keyword evidence="1" id="KW-1133">Transmembrane helix</keyword>
<comment type="caution">
    <text evidence="2">The sequence shown here is derived from an EMBL/GenBank/DDBJ whole genome shotgun (WGS) entry which is preliminary data.</text>
</comment>
<reference evidence="3" key="1">
    <citation type="journal article" date="2019" name="Int. J. Syst. Evol. Microbiol.">
        <title>The Global Catalogue of Microorganisms (GCM) 10K type strain sequencing project: providing services to taxonomists for standard genome sequencing and annotation.</title>
        <authorList>
            <consortium name="The Broad Institute Genomics Platform"/>
            <consortium name="The Broad Institute Genome Sequencing Center for Infectious Disease"/>
            <person name="Wu L."/>
            <person name="Ma J."/>
        </authorList>
    </citation>
    <scope>NUCLEOTIDE SEQUENCE [LARGE SCALE GENOMIC DNA]</scope>
    <source>
        <strain evidence="3">CCM 8932</strain>
    </source>
</reference>
<name>A0ABW1R7H6_9LACO</name>